<dbReference type="InterPro" id="IPR015679">
    <property type="entry name" value="PLipase_D_fam"/>
</dbReference>
<organism evidence="11 12">
    <name type="scientific">Benzoatithermus flavus</name>
    <dbReference type="NCBI Taxonomy" id="3108223"/>
    <lineage>
        <taxon>Bacteria</taxon>
        <taxon>Pseudomonadati</taxon>
        <taxon>Pseudomonadota</taxon>
        <taxon>Alphaproteobacteria</taxon>
        <taxon>Geminicoccales</taxon>
        <taxon>Geminicoccaceae</taxon>
        <taxon>Benzoatithermus</taxon>
    </lineage>
</organism>
<dbReference type="SUPFAM" id="SSF56024">
    <property type="entry name" value="Phospholipase D/nuclease"/>
    <property type="match status" value="2"/>
</dbReference>
<keyword evidence="6" id="KW-0677">Repeat</keyword>
<dbReference type="PANTHER" id="PTHR18896:SF76">
    <property type="entry name" value="PHOSPHOLIPASE"/>
    <property type="match status" value="1"/>
</dbReference>
<evidence type="ECO:0000256" key="2">
    <source>
        <dbReference type="ARBA" id="ARBA00003145"/>
    </source>
</evidence>
<evidence type="ECO:0000313" key="12">
    <source>
        <dbReference type="Proteomes" id="UP001375743"/>
    </source>
</evidence>
<comment type="caution">
    <text evidence="11">The sequence shown here is derived from an EMBL/GenBank/DDBJ whole genome shotgun (WGS) entry which is preliminary data.</text>
</comment>
<dbReference type="Pfam" id="PF13091">
    <property type="entry name" value="PLDc_2"/>
    <property type="match status" value="1"/>
</dbReference>
<dbReference type="SMART" id="SM00155">
    <property type="entry name" value="PLDc"/>
    <property type="match status" value="2"/>
</dbReference>
<feature type="domain" description="PLD phosphodiesterase" evidence="10">
    <location>
        <begin position="127"/>
        <end position="154"/>
    </location>
</feature>
<evidence type="ECO:0000256" key="4">
    <source>
        <dbReference type="ARBA" id="ARBA00018392"/>
    </source>
</evidence>
<comment type="catalytic activity">
    <reaction evidence="1">
        <text>a 1,2-diacyl-sn-glycero-3-phosphocholine + H2O = a 1,2-diacyl-sn-glycero-3-phosphate + choline + H(+)</text>
        <dbReference type="Rhea" id="RHEA:14445"/>
        <dbReference type="ChEBI" id="CHEBI:15354"/>
        <dbReference type="ChEBI" id="CHEBI:15377"/>
        <dbReference type="ChEBI" id="CHEBI:15378"/>
        <dbReference type="ChEBI" id="CHEBI:57643"/>
        <dbReference type="ChEBI" id="CHEBI:58608"/>
        <dbReference type="EC" id="3.1.4.4"/>
    </reaction>
</comment>
<keyword evidence="7" id="KW-0378">Hydrolase</keyword>
<evidence type="ECO:0000256" key="1">
    <source>
        <dbReference type="ARBA" id="ARBA00000798"/>
    </source>
</evidence>
<evidence type="ECO:0000256" key="5">
    <source>
        <dbReference type="ARBA" id="ARBA00022525"/>
    </source>
</evidence>
<comment type="subcellular location">
    <subcellularLocation>
        <location evidence="3">Secreted</location>
    </subcellularLocation>
</comment>
<evidence type="ECO:0000256" key="7">
    <source>
        <dbReference type="ARBA" id="ARBA00022801"/>
    </source>
</evidence>
<name>A0ABU8XYW1_9PROT</name>
<evidence type="ECO:0000256" key="9">
    <source>
        <dbReference type="ARBA" id="ARBA00029594"/>
    </source>
</evidence>
<dbReference type="CDD" id="cd09143">
    <property type="entry name" value="PLDc_vPLD1_2_like_bac_2"/>
    <property type="match status" value="1"/>
</dbReference>
<dbReference type="InterPro" id="IPR025202">
    <property type="entry name" value="PLD-like_dom"/>
</dbReference>
<dbReference type="PANTHER" id="PTHR18896">
    <property type="entry name" value="PHOSPHOLIPASE D"/>
    <property type="match status" value="1"/>
</dbReference>
<keyword evidence="12" id="KW-1185">Reference proteome</keyword>
<evidence type="ECO:0000259" key="10">
    <source>
        <dbReference type="PROSITE" id="PS50035"/>
    </source>
</evidence>
<dbReference type="CDD" id="cd09140">
    <property type="entry name" value="PLDc_vPLD1_2_like_bac_1"/>
    <property type="match status" value="1"/>
</dbReference>
<protein>
    <recommendedName>
        <fullName evidence="4">Phospholipase D</fullName>
    </recommendedName>
    <alternativeName>
        <fullName evidence="9">Choline phosphatase</fullName>
    </alternativeName>
</protein>
<dbReference type="RefSeq" id="WP_418161945.1">
    <property type="nucleotide sequence ID" value="NZ_JBBLZC010000044.1"/>
</dbReference>
<keyword evidence="8" id="KW-0443">Lipid metabolism</keyword>
<comment type="function">
    <text evidence="2">Could be a virulence factor.</text>
</comment>
<gene>
    <name evidence="11" type="ORF">U1T56_23330</name>
</gene>
<dbReference type="InterPro" id="IPR001736">
    <property type="entry name" value="PLipase_D/transphosphatidylase"/>
</dbReference>
<evidence type="ECO:0000256" key="8">
    <source>
        <dbReference type="ARBA" id="ARBA00023098"/>
    </source>
</evidence>
<evidence type="ECO:0000256" key="3">
    <source>
        <dbReference type="ARBA" id="ARBA00004613"/>
    </source>
</evidence>
<reference evidence="11 12" key="1">
    <citation type="submission" date="2024-01" db="EMBL/GenBank/DDBJ databases">
        <title>Multi-omics insights into the function and evolution of sodium benzoate biodegradation pathways in Benzoatithermus flavus gen. nov., sp. nov. from hot spring.</title>
        <authorList>
            <person name="Hu C.-J."/>
            <person name="Li W.-J."/>
        </authorList>
    </citation>
    <scope>NUCLEOTIDE SEQUENCE [LARGE SCALE GENOMIC DNA]</scope>
    <source>
        <strain evidence="11 12">SYSU G07066</strain>
    </source>
</reference>
<evidence type="ECO:0000313" key="11">
    <source>
        <dbReference type="EMBL" id="MEK0086101.1"/>
    </source>
</evidence>
<dbReference type="Pfam" id="PF00614">
    <property type="entry name" value="PLDc"/>
    <property type="match status" value="1"/>
</dbReference>
<dbReference type="Proteomes" id="UP001375743">
    <property type="component" value="Unassembled WGS sequence"/>
</dbReference>
<sequence>MRPLSRPGSTCWRLEPAGRAAVVVDGAAYFRLVKAAIAAARYSILLLGWDFDPRIRLEPDRPDNSRPDQLGALLKRLLAERESLHVHILIWDMVLPIAANRRFVPQRARSWLRADRLYYRLDDRHPFGSCHHQKLLVIDDAIAFCGGMDFAGNRWDTPVHPDRDPRRRTPEGRAYQPRHDVMLAVTGAAAAALGDLARERWHRATGERIEPPPAGNRIWPEGLRAEFTDVPVAIARTEPAWHRQEEVRENEALFGAAIAAARRWIYLESQYVAAPGIAAALAARLAAADGPEAVIVCPAHSPSYFDRLAMDPARAGFVRRLRAADRHGRFRILTPVAAFGTPIVVHSKVMVVDDRLLRVGSANLNNRSLGFDTECDLAIEAMPGEPGAGRVQEAIGRVLVRLLAEHLGVPTAELAATLERTGSLVATIDTLDRGSGRCLRPPTEPARTGLAAMIEVIHLFDPLGAADAWRPCRRLRSARPRSP</sequence>
<accession>A0ABU8XYW1</accession>
<keyword evidence="5" id="KW-0964">Secreted</keyword>
<proteinExistence type="predicted"/>
<dbReference type="PROSITE" id="PS50035">
    <property type="entry name" value="PLD"/>
    <property type="match status" value="2"/>
</dbReference>
<dbReference type="EMBL" id="JBBLZC010000044">
    <property type="protein sequence ID" value="MEK0086101.1"/>
    <property type="molecule type" value="Genomic_DNA"/>
</dbReference>
<dbReference type="Gene3D" id="3.30.870.10">
    <property type="entry name" value="Endonuclease Chain A"/>
    <property type="match status" value="2"/>
</dbReference>
<evidence type="ECO:0000256" key="6">
    <source>
        <dbReference type="ARBA" id="ARBA00022737"/>
    </source>
</evidence>
<feature type="domain" description="PLD phosphodiesterase" evidence="10">
    <location>
        <begin position="341"/>
        <end position="368"/>
    </location>
</feature>